<dbReference type="PATRIC" id="fig|660596.6.peg.1364"/>
<evidence type="ECO:0000313" key="4">
    <source>
        <dbReference type="EMBL" id="EHT99073.1"/>
    </source>
</evidence>
<organism evidence="4 6">
    <name type="scientific">Pantoea stewartii subsp. stewartii DC283</name>
    <dbReference type="NCBI Taxonomy" id="660596"/>
    <lineage>
        <taxon>Bacteria</taxon>
        <taxon>Pseudomonadati</taxon>
        <taxon>Pseudomonadota</taxon>
        <taxon>Gammaproteobacteria</taxon>
        <taxon>Enterobacterales</taxon>
        <taxon>Erwiniaceae</taxon>
        <taxon>Pantoea</taxon>
    </lineage>
</organism>
<evidence type="ECO:0000259" key="1">
    <source>
        <dbReference type="Pfam" id="PF21821"/>
    </source>
</evidence>
<keyword evidence="7" id="KW-1185">Reference proteome</keyword>
<dbReference type="InterPro" id="IPR048494">
    <property type="entry name" value="Dit-like_N"/>
</dbReference>
<dbReference type="EMBL" id="CP017581">
    <property type="protein sequence ID" value="ARF49654.1"/>
    <property type="molecule type" value="Genomic_DNA"/>
</dbReference>
<name>H3RHX8_PANSE</name>
<dbReference type="EMBL" id="AHIE01000030">
    <property type="protein sequence ID" value="EHT99073.1"/>
    <property type="molecule type" value="Genomic_DNA"/>
</dbReference>
<dbReference type="STRING" id="660596.DSJ_01525"/>
<proteinExistence type="predicted"/>
<reference evidence="4 6" key="1">
    <citation type="journal article" date="2012" name="Mol. Microbiol.">
        <title>The genetic and structural basis of two distinct terminal side branch residues in stewartan and amylovoran exopolysaccharides and their potential role in host adaptation.</title>
        <authorList>
            <person name="Wang X."/>
            <person name="Yang F."/>
            <person name="von Bodman S.B."/>
        </authorList>
    </citation>
    <scope>NUCLEOTIDE SEQUENCE [LARGE SCALE GENOMIC DNA]</scope>
    <source>
        <strain evidence="4 6">DC283</strain>
    </source>
</reference>
<reference evidence="2 7" key="3">
    <citation type="submission" date="2016-10" db="EMBL/GenBank/DDBJ databases">
        <title>Complete Genome Assembly of Pantoea stewartii subsp. stewartii DC283, a Corn Pathogen.</title>
        <authorList>
            <person name="Duong D.A."/>
            <person name="Stevens A.M."/>
            <person name="Jensen R.V."/>
        </authorList>
    </citation>
    <scope>NUCLEOTIDE SEQUENCE [LARGE SCALE GENOMIC DNA]</scope>
    <source>
        <strain evidence="2 7">DC283</strain>
    </source>
</reference>
<gene>
    <name evidence="4" type="ORF">CKS_0984</name>
    <name evidence="5" type="ORF">CKS_4103</name>
    <name evidence="2" type="ORF">DSJ_01525</name>
    <name evidence="3" type="ORF">DSJ_10085</name>
</gene>
<protein>
    <submittedName>
        <fullName evidence="4">Putative bacteriophage protein</fullName>
    </submittedName>
</protein>
<dbReference type="KEGG" id="pstw:DSJ_01525"/>
<accession>H3RHX8</accession>
<dbReference type="Pfam" id="PF21821">
    <property type="entry name" value="Dit_like"/>
    <property type="match status" value="1"/>
</dbReference>
<dbReference type="Proteomes" id="UP000005050">
    <property type="component" value="Unassembled WGS sequence"/>
</dbReference>
<dbReference type="RefSeq" id="WP_006118729.1">
    <property type="nucleotide sequence ID" value="NZ_AHIE01000008.1"/>
</dbReference>
<evidence type="ECO:0000313" key="2">
    <source>
        <dbReference type="EMBL" id="ARF48192.1"/>
    </source>
</evidence>
<dbReference type="EMBL" id="CP017581">
    <property type="protein sequence ID" value="ARF48192.1"/>
    <property type="molecule type" value="Genomic_DNA"/>
</dbReference>
<evidence type="ECO:0000313" key="6">
    <source>
        <dbReference type="Proteomes" id="UP000005050"/>
    </source>
</evidence>
<evidence type="ECO:0000313" key="5">
    <source>
        <dbReference type="EMBL" id="EHU01351.1"/>
    </source>
</evidence>
<evidence type="ECO:0000313" key="7">
    <source>
        <dbReference type="Proteomes" id="UP000192380"/>
    </source>
</evidence>
<dbReference type="OrthoDB" id="9814225at2"/>
<dbReference type="KEGG" id="pstw:DSJ_10085"/>
<evidence type="ECO:0000313" key="3">
    <source>
        <dbReference type="EMBL" id="ARF49654.1"/>
    </source>
</evidence>
<reference evidence="4" key="2">
    <citation type="submission" date="2012-01" db="EMBL/GenBank/DDBJ databases">
        <authorList>
            <person name="Biehl B.S."/>
            <person name="Ding Y."/>
            <person name="Dugan-Rocha S.P."/>
            <person name="Gibbs R.A."/>
            <person name="Glasner J.D."/>
            <person name="Kovar C."/>
            <person name="Muzny D.M."/>
            <person name="Neeno-Eckwall E.C."/>
            <person name="Perna N.T."/>
            <person name="Qin X."/>
            <person name="von Bodman S.B."/>
            <person name="Weinstock G.M."/>
        </authorList>
    </citation>
    <scope>NUCLEOTIDE SEQUENCE</scope>
    <source>
        <strain evidence="4">DC283</strain>
    </source>
</reference>
<sequence length="200" mass="21573">MDILSVLLNRHSRSIGTVIPDVTISEKHYDRLEITEHPVERPTSAGTGFVADHAYRQPSEVIMQIGFAGGGSVLDVVNTAAIGISAGKSPKEIYADLLEIQRNRELLDVVTGKRIYKNMLIKSLEVTTDKVTENVLMATVTLREVIISSTHTIQVADKANMTQGQNTAPVKDMGTKTGVPVANESVLSSLFNSITGKKAG</sequence>
<feature type="domain" description="Dit-like phage tail protein N-terminal" evidence="1">
    <location>
        <begin position="20"/>
        <end position="155"/>
    </location>
</feature>
<dbReference type="AlphaFoldDB" id="H3RHX8"/>
<dbReference type="EMBL" id="AHIE01000008">
    <property type="protein sequence ID" value="EHU01351.1"/>
    <property type="molecule type" value="Genomic_DNA"/>
</dbReference>
<dbReference type="Proteomes" id="UP000192380">
    <property type="component" value="Chromosome"/>
</dbReference>